<evidence type="ECO:0000256" key="1">
    <source>
        <dbReference type="ARBA" id="ARBA00022801"/>
    </source>
</evidence>
<protein>
    <submittedName>
        <fullName evidence="3">Phosphatidylinositol-3-phosphatase</fullName>
    </submittedName>
</protein>
<evidence type="ECO:0000313" key="3">
    <source>
        <dbReference type="EMBL" id="GAA4692033.1"/>
    </source>
</evidence>
<gene>
    <name evidence="3" type="primary">sapM</name>
    <name evidence="3" type="ORF">GCM10023349_03670</name>
</gene>
<proteinExistence type="predicted"/>
<dbReference type="EMBL" id="BAABKM010000001">
    <property type="protein sequence ID" value="GAA4692033.1"/>
    <property type="molecule type" value="Genomic_DNA"/>
</dbReference>
<reference evidence="4" key="1">
    <citation type="journal article" date="2019" name="Int. J. Syst. Evol. Microbiol.">
        <title>The Global Catalogue of Microorganisms (GCM) 10K type strain sequencing project: providing services to taxonomists for standard genome sequencing and annotation.</title>
        <authorList>
            <consortium name="The Broad Institute Genomics Platform"/>
            <consortium name="The Broad Institute Genome Sequencing Center for Infectious Disease"/>
            <person name="Wu L."/>
            <person name="Ma J."/>
        </authorList>
    </citation>
    <scope>NUCLEOTIDE SEQUENCE [LARGE SCALE GENOMIC DNA]</scope>
    <source>
        <strain evidence="4">JCM 18531</strain>
    </source>
</reference>
<keyword evidence="1" id="KW-0378">Hydrolase</keyword>
<name>A0ABP8WPR0_9ACTN</name>
<comment type="caution">
    <text evidence="3">The sequence shown here is derived from an EMBL/GenBank/DDBJ whole genome shotgun (WGS) entry which is preliminary data.</text>
</comment>
<dbReference type="Gene3D" id="3.40.720.10">
    <property type="entry name" value="Alkaline Phosphatase, subunit A"/>
    <property type="match status" value="1"/>
</dbReference>
<dbReference type="PANTHER" id="PTHR31956:SF8">
    <property type="entry name" value="ACID PHOSPHATASE PHOA (AFU_ORTHOLOGUE AFUA_1G03570)"/>
    <property type="match status" value="1"/>
</dbReference>
<evidence type="ECO:0000256" key="2">
    <source>
        <dbReference type="ARBA" id="ARBA00023026"/>
    </source>
</evidence>
<dbReference type="InterPro" id="IPR017850">
    <property type="entry name" value="Alkaline_phosphatase_core_sf"/>
</dbReference>
<dbReference type="InterPro" id="IPR007312">
    <property type="entry name" value="Phosphoesterase"/>
</dbReference>
<sequence length="258" mass="27274">MLVVENHSLDEMSSEMPYTFGLAQRYGYATASTALTHPSLPNYLAIAGGDRFGVTDDDPPASHAASGPSVFGQALSLGRTATLYAEGMPGTCALEDGGDRYAVRHNPWAYFVDERSLCRQHDLPLDTFAADVADGNLPNAGMVIPNTCHDAHDPDCTLGDADRWMRAHLAPVLAGPDFASGHLAVVVTADEDDGSQGNTVLTAVLHPSQRGHVVGTPLSPYSLTRLYEQVLGASLLGEAATAPDMAAAFGLRVRRRTG</sequence>
<keyword evidence="2" id="KW-0843">Virulence</keyword>
<accession>A0ABP8WPR0</accession>
<keyword evidence="4" id="KW-1185">Reference proteome</keyword>
<evidence type="ECO:0000313" key="4">
    <source>
        <dbReference type="Proteomes" id="UP001499974"/>
    </source>
</evidence>
<dbReference type="Proteomes" id="UP001499974">
    <property type="component" value="Unassembled WGS sequence"/>
</dbReference>
<organism evidence="3 4">
    <name type="scientific">Nocardioides conyzicola</name>
    <dbReference type="NCBI Taxonomy" id="1651781"/>
    <lineage>
        <taxon>Bacteria</taxon>
        <taxon>Bacillati</taxon>
        <taxon>Actinomycetota</taxon>
        <taxon>Actinomycetes</taxon>
        <taxon>Propionibacteriales</taxon>
        <taxon>Nocardioidaceae</taxon>
        <taxon>Nocardioides</taxon>
    </lineage>
</organism>
<dbReference type="Pfam" id="PF04185">
    <property type="entry name" value="Phosphoesterase"/>
    <property type="match status" value="1"/>
</dbReference>
<dbReference type="PANTHER" id="PTHR31956">
    <property type="entry name" value="NON-SPECIFIC PHOSPHOLIPASE C4-RELATED"/>
    <property type="match status" value="1"/>
</dbReference>